<dbReference type="Proteomes" id="UP000807306">
    <property type="component" value="Unassembled WGS sequence"/>
</dbReference>
<evidence type="ECO:0000313" key="2">
    <source>
        <dbReference type="Proteomes" id="UP000807306"/>
    </source>
</evidence>
<reference evidence="1" key="1">
    <citation type="submission" date="2020-11" db="EMBL/GenBank/DDBJ databases">
        <authorList>
            <consortium name="DOE Joint Genome Institute"/>
            <person name="Ahrendt S."/>
            <person name="Riley R."/>
            <person name="Andreopoulos W."/>
            <person name="Labutti K."/>
            <person name="Pangilinan J."/>
            <person name="Ruiz-Duenas F.J."/>
            <person name="Barrasa J.M."/>
            <person name="Sanchez-Garcia M."/>
            <person name="Camarero S."/>
            <person name="Miyauchi S."/>
            <person name="Serrano A."/>
            <person name="Linde D."/>
            <person name="Babiker R."/>
            <person name="Drula E."/>
            <person name="Ayuso-Fernandez I."/>
            <person name="Pacheco R."/>
            <person name="Padilla G."/>
            <person name="Ferreira P."/>
            <person name="Barriuso J."/>
            <person name="Kellner H."/>
            <person name="Castanera R."/>
            <person name="Alfaro M."/>
            <person name="Ramirez L."/>
            <person name="Pisabarro A.G."/>
            <person name="Kuo A."/>
            <person name="Tritt A."/>
            <person name="Lipzen A."/>
            <person name="He G."/>
            <person name="Yan M."/>
            <person name="Ng V."/>
            <person name="Cullen D."/>
            <person name="Martin F."/>
            <person name="Rosso M.-N."/>
            <person name="Henrissat B."/>
            <person name="Hibbett D."/>
            <person name="Martinez A.T."/>
            <person name="Grigoriev I.V."/>
        </authorList>
    </citation>
    <scope>NUCLEOTIDE SEQUENCE</scope>
    <source>
        <strain evidence="1">CBS 506.95</strain>
    </source>
</reference>
<comment type="caution">
    <text evidence="1">The sequence shown here is derived from an EMBL/GenBank/DDBJ whole genome shotgun (WGS) entry which is preliminary data.</text>
</comment>
<organism evidence="1 2">
    <name type="scientific">Crepidotus variabilis</name>
    <dbReference type="NCBI Taxonomy" id="179855"/>
    <lineage>
        <taxon>Eukaryota</taxon>
        <taxon>Fungi</taxon>
        <taxon>Dikarya</taxon>
        <taxon>Basidiomycota</taxon>
        <taxon>Agaricomycotina</taxon>
        <taxon>Agaricomycetes</taxon>
        <taxon>Agaricomycetidae</taxon>
        <taxon>Agaricales</taxon>
        <taxon>Agaricineae</taxon>
        <taxon>Crepidotaceae</taxon>
        <taxon>Crepidotus</taxon>
    </lineage>
</organism>
<proteinExistence type="predicted"/>
<dbReference type="EMBL" id="MU157846">
    <property type="protein sequence ID" value="KAF9529339.1"/>
    <property type="molecule type" value="Genomic_DNA"/>
</dbReference>
<protein>
    <submittedName>
        <fullName evidence="1">Uncharacterized protein</fullName>
    </submittedName>
</protein>
<dbReference type="AlphaFoldDB" id="A0A9P6JR31"/>
<accession>A0A9P6JR31</accession>
<evidence type="ECO:0000313" key="1">
    <source>
        <dbReference type="EMBL" id="KAF9529339.1"/>
    </source>
</evidence>
<gene>
    <name evidence="1" type="ORF">CPB83DRAFT_893449</name>
</gene>
<name>A0A9P6JR31_9AGAR</name>
<keyword evidence="2" id="KW-1185">Reference proteome</keyword>
<sequence length="220" mass="25584">MPQNTPKRTFSNPIIRADIPPLKPEFRKSRDFLNQLLVLNDQFENNYVILPDGIPQNVFFRSNGISLTEFPAAVAFIAMRNRAMQYGDVDSLFYMYMVLKKYHDGTVMSNPVVEQLKKEFGEAGRELEERILKDSWPKVQEVTKEEIVHAIKWLKTTDRFTEELGEYNPDRFGETTLVNLEGGSDYRRPVISMNFPKQLLRIPLICLQLKLFNTVFSQNS</sequence>